<reference evidence="1 2" key="1">
    <citation type="submission" date="2019-02" db="EMBL/GenBank/DDBJ databases">
        <title>Prokaryotic population dynamics and viral predation in marine succession experiment using metagenomics: the confinement effect.</title>
        <authorList>
            <person name="Haro-Moreno J.M."/>
            <person name="Rodriguez-Valera F."/>
            <person name="Lopez-Perez M."/>
        </authorList>
    </citation>
    <scope>NUCLEOTIDE SEQUENCE [LARGE SCALE GENOMIC DNA]</scope>
    <source>
        <strain evidence="1">MED-G165</strain>
    </source>
</reference>
<sequence>MIKKHAFKPLEIYIDSKEPKYIWQENFYLDDNLSKFLFFGEYPDLLQLDMPIEFIDEWLEVEEKIFALTSAYNLKISSISYSEAQGWHFKSNSNLHIKLGSDLSFSALEKLELTLKYIFEKNLTPSIIDLRYKDGAALNYGK</sequence>
<accession>A0A520MV26</accession>
<proteinExistence type="predicted"/>
<keyword evidence="1" id="KW-0132">Cell division</keyword>
<evidence type="ECO:0000313" key="1">
    <source>
        <dbReference type="EMBL" id="RZO25034.1"/>
    </source>
</evidence>
<name>A0A520MV26_9GAMM</name>
<keyword evidence="1" id="KW-0131">Cell cycle</keyword>
<dbReference type="EMBL" id="SHBK01000003">
    <property type="protein sequence ID" value="RZO25034.1"/>
    <property type="molecule type" value="Genomic_DNA"/>
</dbReference>
<organism evidence="1 2">
    <name type="scientific">SAR86 cluster bacterium</name>
    <dbReference type="NCBI Taxonomy" id="2030880"/>
    <lineage>
        <taxon>Bacteria</taxon>
        <taxon>Pseudomonadati</taxon>
        <taxon>Pseudomonadota</taxon>
        <taxon>Gammaproteobacteria</taxon>
        <taxon>SAR86 cluster</taxon>
    </lineage>
</organism>
<dbReference type="Proteomes" id="UP000316449">
    <property type="component" value="Unassembled WGS sequence"/>
</dbReference>
<dbReference type="GO" id="GO:0051301">
    <property type="term" value="P:cell division"/>
    <property type="evidence" value="ECO:0007669"/>
    <property type="project" value="UniProtKB-KW"/>
</dbReference>
<dbReference type="InterPro" id="IPR045335">
    <property type="entry name" value="FtsQ_C_sf"/>
</dbReference>
<gene>
    <name evidence="1" type="ORF">EVA98_00390</name>
</gene>
<comment type="caution">
    <text evidence="1">The sequence shown here is derived from an EMBL/GenBank/DDBJ whole genome shotgun (WGS) entry which is preliminary data.</text>
</comment>
<dbReference type="AlphaFoldDB" id="A0A520MV26"/>
<evidence type="ECO:0000313" key="2">
    <source>
        <dbReference type="Proteomes" id="UP000316449"/>
    </source>
</evidence>
<dbReference type="Gene3D" id="3.40.50.11690">
    <property type="entry name" value="Cell division protein FtsQ/DivIB"/>
    <property type="match status" value="1"/>
</dbReference>
<protein>
    <submittedName>
        <fullName evidence="1">Cell division protein FtsQ</fullName>
    </submittedName>
</protein>